<keyword evidence="4" id="KW-0479">Metal-binding</keyword>
<dbReference type="EMBL" id="MEVK01000040">
    <property type="protein sequence ID" value="OGC58241.1"/>
    <property type="molecule type" value="Genomic_DNA"/>
</dbReference>
<dbReference type="GO" id="GO:0046872">
    <property type="term" value="F:metal ion binding"/>
    <property type="evidence" value="ECO:0007669"/>
    <property type="project" value="UniProtKB-KW"/>
</dbReference>
<dbReference type="PANTHER" id="PTHR30038:SF8">
    <property type="entry name" value="ALDEHYDE FERREDOXIN OXIDOREDUCTASE"/>
    <property type="match status" value="1"/>
</dbReference>
<dbReference type="InterPro" id="IPR013984">
    <property type="entry name" value="Ald_Fedxn_OxRdtase_dom2"/>
</dbReference>
<dbReference type="Proteomes" id="UP000178964">
    <property type="component" value="Unassembled WGS sequence"/>
</dbReference>
<protein>
    <recommendedName>
        <fullName evidence="7">Aldehyde ferredoxin oxidoreductase N-terminal domain-containing protein</fullName>
    </recommendedName>
</protein>
<dbReference type="GO" id="GO:0016625">
    <property type="term" value="F:oxidoreductase activity, acting on the aldehyde or oxo group of donors, iron-sulfur protein as acceptor"/>
    <property type="evidence" value="ECO:0007669"/>
    <property type="project" value="InterPro"/>
</dbReference>
<dbReference type="AlphaFoldDB" id="A0A1F4VM47"/>
<keyword evidence="6" id="KW-0411">Iron-sulfur</keyword>
<dbReference type="Gene3D" id="1.10.569.10">
    <property type="entry name" value="Aldehyde Ferredoxin Oxidoreductase Protein, subunit A, domain 2"/>
    <property type="match status" value="1"/>
</dbReference>
<evidence type="ECO:0000256" key="1">
    <source>
        <dbReference type="ARBA" id="ARBA00001966"/>
    </source>
</evidence>
<name>A0A1F4VM47_UNCKA</name>
<dbReference type="SMART" id="SM00790">
    <property type="entry name" value="AFOR_N"/>
    <property type="match status" value="1"/>
</dbReference>
<dbReference type="InterPro" id="IPR036503">
    <property type="entry name" value="Ald_Fedxn_OxRdtase_N_sf"/>
</dbReference>
<comment type="caution">
    <text evidence="8">The sequence shown here is derived from an EMBL/GenBank/DDBJ whole genome shotgun (WGS) entry which is preliminary data.</text>
</comment>
<keyword evidence="5" id="KW-0408">Iron</keyword>
<dbReference type="GO" id="GO:0009055">
    <property type="term" value="F:electron transfer activity"/>
    <property type="evidence" value="ECO:0007669"/>
    <property type="project" value="InterPro"/>
</dbReference>
<dbReference type="InterPro" id="IPR051919">
    <property type="entry name" value="W-dependent_AOR"/>
</dbReference>
<dbReference type="Pfam" id="PF02730">
    <property type="entry name" value="AFOR_N"/>
    <property type="match status" value="1"/>
</dbReference>
<accession>A0A1F4VM47</accession>
<proteinExistence type="inferred from homology"/>
<dbReference type="SUPFAM" id="SSF48310">
    <property type="entry name" value="Aldehyde ferredoxin oxidoreductase, C-terminal domains"/>
    <property type="match status" value="1"/>
</dbReference>
<dbReference type="STRING" id="1802627.A3A70_00550"/>
<evidence type="ECO:0000256" key="4">
    <source>
        <dbReference type="ARBA" id="ARBA00022723"/>
    </source>
</evidence>
<dbReference type="SUPFAM" id="SSF56228">
    <property type="entry name" value="Aldehyde ferredoxin oxidoreductase, N-terminal domain"/>
    <property type="match status" value="1"/>
</dbReference>
<evidence type="ECO:0000256" key="6">
    <source>
        <dbReference type="ARBA" id="ARBA00023014"/>
    </source>
</evidence>
<evidence type="ECO:0000313" key="9">
    <source>
        <dbReference type="Proteomes" id="UP000178964"/>
    </source>
</evidence>
<evidence type="ECO:0000256" key="2">
    <source>
        <dbReference type="ARBA" id="ARBA00011032"/>
    </source>
</evidence>
<dbReference type="InterPro" id="IPR036021">
    <property type="entry name" value="Tungsten_al_ferr_oxy-like_C"/>
</dbReference>
<comment type="cofactor">
    <cofactor evidence="1">
        <name>[4Fe-4S] cluster</name>
        <dbReference type="ChEBI" id="CHEBI:49883"/>
    </cofactor>
</comment>
<dbReference type="InterPro" id="IPR013983">
    <property type="entry name" value="Ald_Fedxn_OxRdtase_N"/>
</dbReference>
<comment type="similarity">
    <text evidence="2">Belongs to the AOR/FOR family.</text>
</comment>
<evidence type="ECO:0000259" key="7">
    <source>
        <dbReference type="SMART" id="SM00790"/>
    </source>
</evidence>
<dbReference type="Pfam" id="PF01314">
    <property type="entry name" value="AFOR_C"/>
    <property type="match status" value="1"/>
</dbReference>
<feature type="domain" description="Aldehyde ferredoxin oxidoreductase N-terminal" evidence="7">
    <location>
        <begin position="9"/>
        <end position="198"/>
    </location>
</feature>
<dbReference type="GO" id="GO:0051539">
    <property type="term" value="F:4 iron, 4 sulfur cluster binding"/>
    <property type="evidence" value="ECO:0007669"/>
    <property type="project" value="UniProtKB-KW"/>
</dbReference>
<dbReference type="InterPro" id="IPR001203">
    <property type="entry name" value="OxRdtase_Ald_Fedxn_C"/>
</dbReference>
<evidence type="ECO:0000313" key="8">
    <source>
        <dbReference type="EMBL" id="OGC58241.1"/>
    </source>
</evidence>
<dbReference type="Gene3D" id="3.60.9.10">
    <property type="entry name" value="Aldehyde ferredoxin oxidoreductase, N-terminal domain"/>
    <property type="match status" value="1"/>
</dbReference>
<reference evidence="8 9" key="1">
    <citation type="journal article" date="2016" name="Nat. Commun.">
        <title>Thousands of microbial genomes shed light on interconnected biogeochemical processes in an aquifer system.</title>
        <authorList>
            <person name="Anantharaman K."/>
            <person name="Brown C.T."/>
            <person name="Hug L.A."/>
            <person name="Sharon I."/>
            <person name="Castelle C.J."/>
            <person name="Probst A.J."/>
            <person name="Thomas B.C."/>
            <person name="Singh A."/>
            <person name="Wilkins M.J."/>
            <person name="Karaoz U."/>
            <person name="Brodie E.L."/>
            <person name="Williams K.H."/>
            <person name="Hubbard S.S."/>
            <person name="Banfield J.F."/>
        </authorList>
    </citation>
    <scope>NUCLEOTIDE SEQUENCE [LARGE SCALE GENOMIC DNA]</scope>
</reference>
<dbReference type="PANTHER" id="PTHR30038">
    <property type="entry name" value="ALDEHYDE FERREDOXIN OXIDOREDUCTASE"/>
    <property type="match status" value="1"/>
</dbReference>
<organism evidence="8 9">
    <name type="scientific">candidate division WWE3 bacterium RIFCSPLOWO2_01_FULL_42_11</name>
    <dbReference type="NCBI Taxonomy" id="1802627"/>
    <lineage>
        <taxon>Bacteria</taxon>
        <taxon>Katanobacteria</taxon>
    </lineage>
</organism>
<evidence type="ECO:0000256" key="3">
    <source>
        <dbReference type="ARBA" id="ARBA00022485"/>
    </source>
</evidence>
<sequence length="551" mass="60728">MTMTNDEQRTLIIDLTRHRSELKVHTGFVARLGGVALGASLFHDYYERNPIIIAIGPLTGLLPYCGSCVAHYRSLSGDYSENFSGGWLGAAIQYANLDALIIYGKSSVPVIVEINDTGAIFHPARDVWGKSPLETTKFIRENLGLPGKSSIAAIGLGGEEKLPMANVTVDCWYSFSGGGLGAVLGKGKLKGFIVTGSGERKIPEPIEYIQVFNELLTQIKSESQDTLQPGFKEFSSLNNLYLQKKVGGLPTNNLTNHMEELTIFNERILLKELPIKKLASFTNVYPDLLITKLKTGHFLPLTFDSIAALGALCGISKLPELLSLVDICHQLGMDPRGTGVGLAFIAEKEHLSLNRTGAAEKLIRGLIAGKENWAKDWSMGLSELARMYGDSGSMFAIGDSPLAPIHNGYGTILSQYISPSNNLFDSDGHLFDLSLRGERFDDFSLVDSLIEREIETTLLNSLIIDYEARGLYSDHVALKSVLHPLGINITTNDMKILGHTVYKLRHSLGTNNKKIKIIPERVFQHPSSSGILNKDRMDRMIKYYHERSEEN</sequence>
<keyword evidence="3" id="KW-0004">4Fe-4S</keyword>
<evidence type="ECO:0000256" key="5">
    <source>
        <dbReference type="ARBA" id="ARBA00023004"/>
    </source>
</evidence>
<gene>
    <name evidence="8" type="ORF">A3A70_00550</name>
</gene>